<dbReference type="Gene3D" id="1.10.630.10">
    <property type="entry name" value="Cytochrome P450"/>
    <property type="match status" value="1"/>
</dbReference>
<evidence type="ECO:0000256" key="4">
    <source>
        <dbReference type="ARBA" id="ARBA00023002"/>
    </source>
</evidence>
<keyword evidence="6 8" id="KW-0503">Monooxygenase</keyword>
<dbReference type="PROSITE" id="PS00086">
    <property type="entry name" value="CYTOCHROME_P450"/>
    <property type="match status" value="1"/>
</dbReference>
<dbReference type="Proteomes" id="UP000224567">
    <property type="component" value="Unassembled WGS sequence"/>
</dbReference>
<evidence type="ECO:0000256" key="3">
    <source>
        <dbReference type="ARBA" id="ARBA00022723"/>
    </source>
</evidence>
<feature type="binding site" description="axial binding residue" evidence="7">
    <location>
        <position position="398"/>
    </location>
    <ligand>
        <name>heme</name>
        <dbReference type="ChEBI" id="CHEBI:30413"/>
    </ligand>
    <ligandPart>
        <name>Fe</name>
        <dbReference type="ChEBI" id="CHEBI:18248"/>
    </ligandPart>
</feature>
<comment type="caution">
    <text evidence="9">The sequence shown here is derived from an EMBL/GenBank/DDBJ whole genome shotgun (WGS) entry which is preliminary data.</text>
</comment>
<keyword evidence="3 7" id="KW-0479">Metal-binding</keyword>
<dbReference type="InterPro" id="IPR052306">
    <property type="entry name" value="CYP450_71D"/>
</dbReference>
<comment type="cofactor">
    <cofactor evidence="7">
        <name>heme</name>
        <dbReference type="ChEBI" id="CHEBI:30413"/>
    </cofactor>
</comment>
<dbReference type="GO" id="GO:0004497">
    <property type="term" value="F:monooxygenase activity"/>
    <property type="evidence" value="ECO:0007669"/>
    <property type="project" value="UniProtKB-KW"/>
</dbReference>
<dbReference type="CDD" id="cd11072">
    <property type="entry name" value="CYP71-like"/>
    <property type="match status" value="1"/>
</dbReference>
<keyword evidence="5 7" id="KW-0408">Iron</keyword>
<dbReference type="GO" id="GO:0016705">
    <property type="term" value="F:oxidoreductase activity, acting on paired donors, with incorporation or reduction of molecular oxygen"/>
    <property type="evidence" value="ECO:0007669"/>
    <property type="project" value="InterPro"/>
</dbReference>
<organism evidence="9 10">
    <name type="scientific">Capsicum baccatum</name>
    <name type="common">Peruvian pepper</name>
    <dbReference type="NCBI Taxonomy" id="33114"/>
    <lineage>
        <taxon>Eukaryota</taxon>
        <taxon>Viridiplantae</taxon>
        <taxon>Streptophyta</taxon>
        <taxon>Embryophyta</taxon>
        <taxon>Tracheophyta</taxon>
        <taxon>Spermatophyta</taxon>
        <taxon>Magnoliopsida</taxon>
        <taxon>eudicotyledons</taxon>
        <taxon>Gunneridae</taxon>
        <taxon>Pentapetalae</taxon>
        <taxon>asterids</taxon>
        <taxon>lamiids</taxon>
        <taxon>Solanales</taxon>
        <taxon>Solanaceae</taxon>
        <taxon>Solanoideae</taxon>
        <taxon>Capsiceae</taxon>
        <taxon>Capsicum</taxon>
    </lineage>
</organism>
<evidence type="ECO:0000256" key="2">
    <source>
        <dbReference type="ARBA" id="ARBA00022617"/>
    </source>
</evidence>
<protein>
    <submittedName>
        <fullName evidence="9">Cytochrome 71D6</fullName>
    </submittedName>
</protein>
<dbReference type="OrthoDB" id="2789670at2759"/>
<dbReference type="InterPro" id="IPR017972">
    <property type="entry name" value="Cyt_P450_CS"/>
</dbReference>
<dbReference type="Pfam" id="PF00067">
    <property type="entry name" value="p450"/>
    <property type="match status" value="1"/>
</dbReference>
<keyword evidence="10" id="KW-1185">Reference proteome</keyword>
<dbReference type="InterPro" id="IPR036396">
    <property type="entry name" value="Cyt_P450_sf"/>
</dbReference>
<reference evidence="10" key="2">
    <citation type="journal article" date="2017" name="J. Anim. Genet.">
        <title>Multiple reference genome sequences of hot pepper reveal the massive evolution of plant disease resistance genes by retroduplication.</title>
        <authorList>
            <person name="Kim S."/>
            <person name="Park J."/>
            <person name="Yeom S.-I."/>
            <person name="Kim Y.-M."/>
            <person name="Seo E."/>
            <person name="Kim K.-T."/>
            <person name="Kim M.-S."/>
            <person name="Lee J.M."/>
            <person name="Cheong K."/>
            <person name="Shin H.-S."/>
            <person name="Kim S.-B."/>
            <person name="Han K."/>
            <person name="Lee J."/>
            <person name="Park M."/>
            <person name="Lee H.-A."/>
            <person name="Lee H.-Y."/>
            <person name="Lee Y."/>
            <person name="Oh S."/>
            <person name="Lee J.H."/>
            <person name="Choi E."/>
            <person name="Choi E."/>
            <person name="Lee S.E."/>
            <person name="Jeon J."/>
            <person name="Kim H."/>
            <person name="Choi G."/>
            <person name="Song H."/>
            <person name="Lee J."/>
            <person name="Lee S.-C."/>
            <person name="Kwon J.-K."/>
            <person name="Lee H.-Y."/>
            <person name="Koo N."/>
            <person name="Hong Y."/>
            <person name="Kim R.W."/>
            <person name="Kang W.-H."/>
            <person name="Huh J.H."/>
            <person name="Kang B.-C."/>
            <person name="Yang T.-J."/>
            <person name="Lee Y.-H."/>
            <person name="Bennetzen J.L."/>
            <person name="Choi D."/>
        </authorList>
    </citation>
    <scope>NUCLEOTIDE SEQUENCE [LARGE SCALE GENOMIC DNA]</scope>
    <source>
        <strain evidence="10">cv. PBC81</strain>
    </source>
</reference>
<dbReference type="SUPFAM" id="SSF48264">
    <property type="entry name" value="Cytochrome P450"/>
    <property type="match status" value="1"/>
</dbReference>
<evidence type="ECO:0000256" key="6">
    <source>
        <dbReference type="ARBA" id="ARBA00023033"/>
    </source>
</evidence>
<reference evidence="9 10" key="1">
    <citation type="journal article" date="2017" name="Genome Biol.">
        <title>New reference genome sequences of hot pepper reveal the massive evolution of plant disease-resistance genes by retroduplication.</title>
        <authorList>
            <person name="Kim S."/>
            <person name="Park J."/>
            <person name="Yeom S.I."/>
            <person name="Kim Y.M."/>
            <person name="Seo E."/>
            <person name="Kim K.T."/>
            <person name="Kim M.S."/>
            <person name="Lee J.M."/>
            <person name="Cheong K."/>
            <person name="Shin H.S."/>
            <person name="Kim S.B."/>
            <person name="Han K."/>
            <person name="Lee J."/>
            <person name="Park M."/>
            <person name="Lee H.A."/>
            <person name="Lee H.Y."/>
            <person name="Lee Y."/>
            <person name="Oh S."/>
            <person name="Lee J.H."/>
            <person name="Choi E."/>
            <person name="Choi E."/>
            <person name="Lee S.E."/>
            <person name="Jeon J."/>
            <person name="Kim H."/>
            <person name="Choi G."/>
            <person name="Song H."/>
            <person name="Lee J."/>
            <person name="Lee S.C."/>
            <person name="Kwon J.K."/>
            <person name="Lee H.Y."/>
            <person name="Koo N."/>
            <person name="Hong Y."/>
            <person name="Kim R.W."/>
            <person name="Kang W.H."/>
            <person name="Huh J.H."/>
            <person name="Kang B.C."/>
            <person name="Yang T.J."/>
            <person name="Lee Y.H."/>
            <person name="Bennetzen J.L."/>
            <person name="Choi D."/>
        </authorList>
    </citation>
    <scope>NUCLEOTIDE SEQUENCE [LARGE SCALE GENOMIC DNA]</scope>
    <source>
        <strain evidence="10">cv. PBC81</strain>
    </source>
</reference>
<dbReference type="AlphaFoldDB" id="A0A2G2VCV7"/>
<dbReference type="InterPro" id="IPR002401">
    <property type="entry name" value="Cyt_P450_E_grp-I"/>
</dbReference>
<dbReference type="STRING" id="33114.A0A2G2VCV7"/>
<dbReference type="PRINTS" id="PR00463">
    <property type="entry name" value="EP450I"/>
</dbReference>
<keyword evidence="4 8" id="KW-0560">Oxidoreductase</keyword>
<gene>
    <name evidence="9" type="ORF">CQW23_27162</name>
</gene>
<evidence type="ECO:0000313" key="10">
    <source>
        <dbReference type="Proteomes" id="UP000224567"/>
    </source>
</evidence>
<comment type="similarity">
    <text evidence="1 8">Belongs to the cytochrome P450 family.</text>
</comment>
<evidence type="ECO:0000313" key="9">
    <source>
        <dbReference type="EMBL" id="PHT30825.1"/>
    </source>
</evidence>
<dbReference type="PANTHER" id="PTHR47953">
    <property type="entry name" value="OS08G0105600 PROTEIN"/>
    <property type="match status" value="1"/>
</dbReference>
<keyword evidence="2 7" id="KW-0349">Heme</keyword>
<dbReference type="FunFam" id="1.10.630.10:FF:000043">
    <property type="entry name" value="Cytochrome P450 99A2"/>
    <property type="match status" value="1"/>
</dbReference>
<dbReference type="EMBL" id="MLFT02000012">
    <property type="protein sequence ID" value="PHT30825.1"/>
    <property type="molecule type" value="Genomic_DNA"/>
</dbReference>
<evidence type="ECO:0000256" key="1">
    <source>
        <dbReference type="ARBA" id="ARBA00010617"/>
    </source>
</evidence>
<evidence type="ECO:0000256" key="5">
    <source>
        <dbReference type="ARBA" id="ARBA00023004"/>
    </source>
</evidence>
<accession>A0A2G2VCV7</accession>
<proteinExistence type="inferred from homology"/>
<evidence type="ECO:0000256" key="8">
    <source>
        <dbReference type="RuleBase" id="RU000461"/>
    </source>
</evidence>
<evidence type="ECO:0000256" key="7">
    <source>
        <dbReference type="PIRSR" id="PIRSR602401-1"/>
    </source>
</evidence>
<dbReference type="GO" id="GO:0020037">
    <property type="term" value="F:heme binding"/>
    <property type="evidence" value="ECO:0007669"/>
    <property type="project" value="InterPro"/>
</dbReference>
<dbReference type="GO" id="GO:0005506">
    <property type="term" value="F:iron ion binding"/>
    <property type="evidence" value="ECO:0007669"/>
    <property type="project" value="InterPro"/>
</dbReference>
<sequence length="457" mass="51814">MHHMAGGLPHRVLRDLAKKYGPLMHLQLGEVSAVVVTSSELAKQVLKTHDLAFASRPKLSAMDIICYDSRDIVFSPYGEYWRQMRKICVMELLSAKNVRSFSSIRHEEVNRLIESIRSSSSSSELINFTERVIWFTSCMICRSAFGQVLKEQDEFIKLIGEVVSLAGGFDVADIFPSYKFLHSLSPAKQTLLDAHRKVDAIVEDVINEHKKNLENHNIDNAFGGEDLVDVLLRLMKDKSLQFPITNNNIKAIIVDMFAAGTETSSTTTVWAMVEMMKNPSILAKAQEEVREAFKDKATFDKIDVEELKYLKLVVKETMRFHAPVPLLVPRECREETNINGYTIPVKTKVMVNVWALGRDPKYWDDAESFKPERFEKCSVDFVGNNFEYLPFGSGRRMCPGMSFGLANVYLPLAQLLYHFDWKLPTGIEPRALDVTESSGATATRKNDLCLIATPYRP</sequence>
<dbReference type="InterPro" id="IPR001128">
    <property type="entry name" value="Cyt_P450"/>
</dbReference>
<name>A0A2G2VCV7_CAPBA</name>
<dbReference type="PRINTS" id="PR00385">
    <property type="entry name" value="P450"/>
</dbReference>
<dbReference type="PANTHER" id="PTHR47953:SF17">
    <property type="entry name" value="CYTOCHROME P450"/>
    <property type="match status" value="1"/>
</dbReference>